<reference evidence="2" key="1">
    <citation type="submission" date="2020-10" db="EMBL/GenBank/DDBJ databases">
        <authorList>
            <person name="Gilroy R."/>
        </authorList>
    </citation>
    <scope>NUCLEOTIDE SEQUENCE</scope>
    <source>
        <strain evidence="2">CHK195-11698</strain>
    </source>
</reference>
<dbReference type="Proteomes" id="UP000824175">
    <property type="component" value="Unassembled WGS sequence"/>
</dbReference>
<proteinExistence type="predicted"/>
<feature type="region of interest" description="Disordered" evidence="1">
    <location>
        <begin position="1"/>
        <end position="27"/>
    </location>
</feature>
<reference evidence="2" key="2">
    <citation type="journal article" date="2021" name="PeerJ">
        <title>Extensive microbial diversity within the chicken gut microbiome revealed by metagenomics and culture.</title>
        <authorList>
            <person name="Gilroy R."/>
            <person name="Ravi A."/>
            <person name="Getino M."/>
            <person name="Pursley I."/>
            <person name="Horton D.L."/>
            <person name="Alikhan N.F."/>
            <person name="Baker D."/>
            <person name="Gharbi K."/>
            <person name="Hall N."/>
            <person name="Watson M."/>
            <person name="Adriaenssens E.M."/>
            <person name="Foster-Nyarko E."/>
            <person name="Jarju S."/>
            <person name="Secka A."/>
            <person name="Antonio M."/>
            <person name="Oren A."/>
            <person name="Chaudhuri R.R."/>
            <person name="La Ragione R."/>
            <person name="Hildebrand F."/>
            <person name="Pallen M.J."/>
        </authorList>
    </citation>
    <scope>NUCLEOTIDE SEQUENCE</scope>
    <source>
        <strain evidence="2">CHK195-11698</strain>
    </source>
</reference>
<gene>
    <name evidence="2" type="ORF">IAD15_11680</name>
</gene>
<sequence length="137" mass="15795">MKYSSSPYEDIIHLSRPPSSHPKMSREARAAQFAPFAALSGHKEMVEEKERMTEPKRTLTEDEKSRLDETLQMALTQKESCLRVVYYVPDTHKAGGQYCELKAHLKKIDPNLHLLIFKSGEKIKINDVLRLEIIEEV</sequence>
<accession>A0A9D1HQK5</accession>
<name>A0A9D1HQK5_9FIRM</name>
<dbReference type="AlphaFoldDB" id="A0A9D1HQK5"/>
<organism evidence="2 3">
    <name type="scientific">Candidatus Fimiplasma intestinipullorum</name>
    <dbReference type="NCBI Taxonomy" id="2840825"/>
    <lineage>
        <taxon>Bacteria</taxon>
        <taxon>Bacillati</taxon>
        <taxon>Bacillota</taxon>
        <taxon>Clostridia</taxon>
        <taxon>Eubacteriales</taxon>
        <taxon>Candidatus Fimiplasma</taxon>
    </lineage>
</organism>
<evidence type="ECO:0008006" key="4">
    <source>
        <dbReference type="Google" id="ProtNLM"/>
    </source>
</evidence>
<comment type="caution">
    <text evidence="2">The sequence shown here is derived from an EMBL/GenBank/DDBJ whole genome shotgun (WGS) entry which is preliminary data.</text>
</comment>
<protein>
    <recommendedName>
        <fullName evidence="4">YolD-like protein</fullName>
    </recommendedName>
</protein>
<evidence type="ECO:0000313" key="2">
    <source>
        <dbReference type="EMBL" id="HIU14706.1"/>
    </source>
</evidence>
<dbReference type="EMBL" id="DVMJ01000107">
    <property type="protein sequence ID" value="HIU14706.1"/>
    <property type="molecule type" value="Genomic_DNA"/>
</dbReference>
<evidence type="ECO:0000313" key="3">
    <source>
        <dbReference type="Proteomes" id="UP000824175"/>
    </source>
</evidence>
<feature type="region of interest" description="Disordered" evidence="1">
    <location>
        <begin position="44"/>
        <end position="65"/>
    </location>
</feature>
<evidence type="ECO:0000256" key="1">
    <source>
        <dbReference type="SAM" id="MobiDB-lite"/>
    </source>
</evidence>